<feature type="region of interest" description="Disordered" evidence="1">
    <location>
        <begin position="49"/>
        <end position="69"/>
    </location>
</feature>
<keyword evidence="2" id="KW-0614">Plasmid</keyword>
<reference evidence="2" key="1">
    <citation type="submission" date="2023-04" db="EMBL/GenBank/DDBJ databases">
        <title>Characterization and analysis of the complete genome of Gordonia rubripertincta 112, the degrader of aromatic and aliphatic compounds.</title>
        <authorList>
            <person name="Frantsuzova E."/>
            <person name="Bogun A."/>
            <person name="Delegan Y."/>
        </authorList>
    </citation>
    <scope>NUCLEOTIDE SEQUENCE</scope>
    <source>
        <strain evidence="2">112</strain>
        <plasmid evidence="2">p1517_part_2</plasmid>
    </source>
</reference>
<evidence type="ECO:0000256" key="1">
    <source>
        <dbReference type="SAM" id="MobiDB-lite"/>
    </source>
</evidence>
<name>A0AAW6RER2_GORRU</name>
<comment type="caution">
    <text evidence="2">The sequence shown here is derived from an EMBL/GenBank/DDBJ whole genome shotgun (WGS) entry which is preliminary data.</text>
</comment>
<dbReference type="EMBL" id="JARUXG010000017">
    <property type="protein sequence ID" value="MDG6783093.1"/>
    <property type="molecule type" value="Genomic_DNA"/>
</dbReference>
<organism evidence="2">
    <name type="scientific">Gordonia rubripertincta</name>
    <name type="common">Rhodococcus corallinus</name>
    <dbReference type="NCBI Taxonomy" id="36822"/>
    <lineage>
        <taxon>Bacteria</taxon>
        <taxon>Bacillati</taxon>
        <taxon>Actinomycetota</taxon>
        <taxon>Actinomycetes</taxon>
        <taxon>Mycobacteriales</taxon>
        <taxon>Gordoniaceae</taxon>
        <taxon>Gordonia</taxon>
    </lineage>
</organism>
<proteinExistence type="predicted"/>
<sequence length="69" mass="7519">MPRPSKGKRKMWGFRALQAVDLDAAARSAGYDTTSQFIADTMYERVGRTDLIEGPSRSGGDPDQLSLTA</sequence>
<gene>
    <name evidence="2" type="ORF">QBL07_19935</name>
</gene>
<accession>A0AAW6RER2</accession>
<dbReference type="AlphaFoldDB" id="A0AAW6RER2"/>
<evidence type="ECO:0000313" key="2">
    <source>
        <dbReference type="EMBL" id="MDG6783093.1"/>
    </source>
</evidence>
<geneLocation type="plasmid" evidence="2">
    <name>p1517_part_2</name>
</geneLocation>
<protein>
    <submittedName>
        <fullName evidence="2">Uncharacterized protein</fullName>
    </submittedName>
</protein>
<dbReference type="RefSeq" id="WP_005199726.1">
    <property type="nucleotide sequence ID" value="NZ_JAAXPB010000018.1"/>
</dbReference>